<name>W4LVS6_9BACT</name>
<dbReference type="GO" id="GO:0005524">
    <property type="term" value="F:ATP binding"/>
    <property type="evidence" value="ECO:0007669"/>
    <property type="project" value="UniProtKB-KW"/>
</dbReference>
<feature type="domain" description="PAS" evidence="4">
    <location>
        <begin position="144"/>
        <end position="190"/>
    </location>
</feature>
<dbReference type="AlphaFoldDB" id="W4LVS6"/>
<dbReference type="SUPFAM" id="SSF52540">
    <property type="entry name" value="P-loop containing nucleoside triphosphate hydrolases"/>
    <property type="match status" value="1"/>
</dbReference>
<dbReference type="InterPro" id="IPR003593">
    <property type="entry name" value="AAA+_ATPase"/>
</dbReference>
<dbReference type="HOGENOM" id="CLU_000445_8_1_7"/>
<feature type="non-terminal residue" evidence="5">
    <location>
        <position position="474"/>
    </location>
</feature>
<keyword evidence="6" id="KW-1185">Reference proteome</keyword>
<dbReference type="EMBL" id="AZHX01001553">
    <property type="protein sequence ID" value="ETX02214.1"/>
    <property type="molecule type" value="Genomic_DNA"/>
</dbReference>
<dbReference type="SUPFAM" id="SSF55785">
    <property type="entry name" value="PYP-like sensor domain (PAS domain)"/>
    <property type="match status" value="1"/>
</dbReference>
<dbReference type="Gene3D" id="3.30.450.20">
    <property type="entry name" value="PAS domain"/>
    <property type="match status" value="1"/>
</dbReference>
<dbReference type="PROSITE" id="PS00676">
    <property type="entry name" value="SIGMA54_INTERACT_2"/>
    <property type="match status" value="1"/>
</dbReference>
<evidence type="ECO:0000259" key="3">
    <source>
        <dbReference type="PROSITE" id="PS50045"/>
    </source>
</evidence>
<dbReference type="PROSITE" id="PS50045">
    <property type="entry name" value="SIGMA54_INTERACT_4"/>
    <property type="match status" value="1"/>
</dbReference>
<protein>
    <recommendedName>
        <fullName evidence="7">Sigma-54 factor interaction domain-containing protein</fullName>
    </recommendedName>
</protein>
<dbReference type="SMART" id="SM00382">
    <property type="entry name" value="AAA"/>
    <property type="match status" value="1"/>
</dbReference>
<evidence type="ECO:0008006" key="7">
    <source>
        <dbReference type="Google" id="ProtNLM"/>
    </source>
</evidence>
<gene>
    <name evidence="5" type="ORF">ETSY2_35985</name>
</gene>
<dbReference type="Pfam" id="PF00158">
    <property type="entry name" value="Sigma54_activat"/>
    <property type="match status" value="1"/>
</dbReference>
<evidence type="ECO:0000313" key="6">
    <source>
        <dbReference type="Proteomes" id="UP000019140"/>
    </source>
</evidence>
<dbReference type="CDD" id="cd00130">
    <property type="entry name" value="PAS"/>
    <property type="match status" value="1"/>
</dbReference>
<dbReference type="PROSITE" id="PS50112">
    <property type="entry name" value="PAS"/>
    <property type="match status" value="1"/>
</dbReference>
<dbReference type="InterPro" id="IPR025662">
    <property type="entry name" value="Sigma_54_int_dom_ATP-bd_1"/>
</dbReference>
<dbReference type="InterPro" id="IPR000014">
    <property type="entry name" value="PAS"/>
</dbReference>
<dbReference type="Pfam" id="PF00989">
    <property type="entry name" value="PAS"/>
    <property type="match status" value="1"/>
</dbReference>
<dbReference type="CDD" id="cd00009">
    <property type="entry name" value="AAA"/>
    <property type="match status" value="1"/>
</dbReference>
<dbReference type="FunFam" id="3.40.50.300:FF:000006">
    <property type="entry name" value="DNA-binding transcriptional regulator NtrC"/>
    <property type="match status" value="1"/>
</dbReference>
<dbReference type="PANTHER" id="PTHR32071">
    <property type="entry name" value="TRANSCRIPTIONAL REGULATORY PROTEIN"/>
    <property type="match status" value="1"/>
</dbReference>
<evidence type="ECO:0000313" key="5">
    <source>
        <dbReference type="EMBL" id="ETX02214.1"/>
    </source>
</evidence>
<keyword evidence="2" id="KW-0067">ATP-binding</keyword>
<dbReference type="Gene3D" id="3.40.50.300">
    <property type="entry name" value="P-loop containing nucleotide triphosphate hydrolases"/>
    <property type="match status" value="1"/>
</dbReference>
<dbReference type="InterPro" id="IPR013767">
    <property type="entry name" value="PAS_fold"/>
</dbReference>
<sequence length="474" mass="53242">MHDAAVWTEVVASLDMVVMECLENGRFGAMGKLPDWFRQLYPAVIVYPDDVPVRTMSPFLEHFLVDAEAFWCRSEPGRLASGPWSEGDDGALEACAVWAGGRRFLCIERLGTAYEQTQSVLQKAREHHLDYQRLQQLEAALRTSHDDLLSILNELRIGTVMLNEAGQVTFLSDTCQRLLGTEASAVLGKSWKAAVPTPLHAILQDMGERPAPERTKVPVHLRTDAGQHYWMDVDIQDDPRDARRRIICLYDMTEVHDLRRQLSEKAQFHDLVGKSEPMLRIYQQIRDVARVDTTVVIEGETGTGKELVARAIHAASHRTSRPFVAVNCAGLTESLLASQLFGHRRGAFTGAIADQQGLFEAADGGTLFLDEIGDIPLNVQTSLLRVLQEREIIRLGEARPRSIDVRILAATHRNLHEEVEKGTFRADLLYRIRVARIHLPALRERRQDIPLLTSTFLAKCRAEIGKDVEEVSHA</sequence>
<evidence type="ECO:0000259" key="4">
    <source>
        <dbReference type="PROSITE" id="PS50112"/>
    </source>
</evidence>
<dbReference type="InterPro" id="IPR025943">
    <property type="entry name" value="Sigma_54_int_dom_ATP-bd_2"/>
</dbReference>
<dbReference type="InterPro" id="IPR027417">
    <property type="entry name" value="P-loop_NTPase"/>
</dbReference>
<dbReference type="InterPro" id="IPR002078">
    <property type="entry name" value="Sigma_54_int"/>
</dbReference>
<dbReference type="GO" id="GO:0006355">
    <property type="term" value="P:regulation of DNA-templated transcription"/>
    <property type="evidence" value="ECO:0007669"/>
    <property type="project" value="InterPro"/>
</dbReference>
<dbReference type="SMART" id="SM00091">
    <property type="entry name" value="PAS"/>
    <property type="match status" value="1"/>
</dbReference>
<dbReference type="Proteomes" id="UP000019140">
    <property type="component" value="Unassembled WGS sequence"/>
</dbReference>
<comment type="caution">
    <text evidence="5">The sequence shown here is derived from an EMBL/GenBank/DDBJ whole genome shotgun (WGS) entry which is preliminary data.</text>
</comment>
<dbReference type="PROSITE" id="PS00675">
    <property type="entry name" value="SIGMA54_INTERACT_1"/>
    <property type="match status" value="1"/>
</dbReference>
<feature type="domain" description="Sigma-54 factor interaction" evidence="3">
    <location>
        <begin position="271"/>
        <end position="474"/>
    </location>
</feature>
<proteinExistence type="predicted"/>
<accession>W4LVS6</accession>
<dbReference type="PANTHER" id="PTHR32071:SF113">
    <property type="entry name" value="ALGINATE BIOSYNTHESIS TRANSCRIPTIONAL REGULATORY PROTEIN ALGB"/>
    <property type="match status" value="1"/>
</dbReference>
<organism evidence="5 6">
    <name type="scientific">Candidatus Entotheonella gemina</name>
    <dbReference type="NCBI Taxonomy" id="1429439"/>
    <lineage>
        <taxon>Bacteria</taxon>
        <taxon>Pseudomonadati</taxon>
        <taxon>Nitrospinota/Tectimicrobiota group</taxon>
        <taxon>Candidatus Tectimicrobiota</taxon>
        <taxon>Candidatus Entotheonellia</taxon>
        <taxon>Candidatus Entotheonellales</taxon>
        <taxon>Candidatus Entotheonellaceae</taxon>
        <taxon>Candidatus Entotheonella</taxon>
    </lineage>
</organism>
<evidence type="ECO:0000256" key="2">
    <source>
        <dbReference type="ARBA" id="ARBA00022840"/>
    </source>
</evidence>
<dbReference type="InterPro" id="IPR035965">
    <property type="entry name" value="PAS-like_dom_sf"/>
</dbReference>
<reference evidence="5 6" key="1">
    <citation type="journal article" date="2014" name="Nature">
        <title>An environmental bacterial taxon with a large and distinct metabolic repertoire.</title>
        <authorList>
            <person name="Wilson M.C."/>
            <person name="Mori T."/>
            <person name="Ruckert C."/>
            <person name="Uria A.R."/>
            <person name="Helf M.J."/>
            <person name="Takada K."/>
            <person name="Gernert C."/>
            <person name="Steffens U.A."/>
            <person name="Heycke N."/>
            <person name="Schmitt S."/>
            <person name="Rinke C."/>
            <person name="Helfrich E.J."/>
            <person name="Brachmann A.O."/>
            <person name="Gurgui C."/>
            <person name="Wakimoto T."/>
            <person name="Kracht M."/>
            <person name="Crusemann M."/>
            <person name="Hentschel U."/>
            <person name="Abe I."/>
            <person name="Matsunaga S."/>
            <person name="Kalinowski J."/>
            <person name="Takeyama H."/>
            <person name="Piel J."/>
        </authorList>
    </citation>
    <scope>NUCLEOTIDE SEQUENCE [LARGE SCALE GENOMIC DNA]</scope>
    <source>
        <strain evidence="6">TSY2</strain>
    </source>
</reference>
<keyword evidence="1" id="KW-0547">Nucleotide-binding</keyword>
<evidence type="ECO:0000256" key="1">
    <source>
        <dbReference type="ARBA" id="ARBA00022741"/>
    </source>
</evidence>